<evidence type="ECO:0000259" key="6">
    <source>
        <dbReference type="Pfam" id="PF22675"/>
    </source>
</evidence>
<organism evidence="8 9">
    <name type="scientific">Ceratosolen solmsi marchali</name>
    <dbReference type="NCBI Taxonomy" id="326594"/>
    <lineage>
        <taxon>Eukaryota</taxon>
        <taxon>Metazoa</taxon>
        <taxon>Ecdysozoa</taxon>
        <taxon>Arthropoda</taxon>
        <taxon>Hexapoda</taxon>
        <taxon>Insecta</taxon>
        <taxon>Pterygota</taxon>
        <taxon>Neoptera</taxon>
        <taxon>Endopterygota</taxon>
        <taxon>Hymenoptera</taxon>
        <taxon>Apocrita</taxon>
        <taxon>Proctotrupomorpha</taxon>
        <taxon>Chalcidoidea</taxon>
        <taxon>Agaonidae</taxon>
        <taxon>Agaoninae</taxon>
        <taxon>Ceratosolen</taxon>
    </lineage>
</organism>
<feature type="domain" description="KHDC4/BBP-like KH-domain type I" evidence="6">
    <location>
        <begin position="164"/>
        <end position="238"/>
    </location>
</feature>
<evidence type="ECO:0000256" key="2">
    <source>
        <dbReference type="ARBA" id="ARBA00017795"/>
    </source>
</evidence>
<dbReference type="FunFam" id="3.30.1370.10:FF:000037">
    <property type="entry name" value="KH domain protein"/>
    <property type="match status" value="1"/>
</dbReference>
<dbReference type="InterPro" id="IPR047890">
    <property type="entry name" value="KHDC4_KH-I_first"/>
</dbReference>
<dbReference type="GO" id="GO:0003723">
    <property type="term" value="F:RNA binding"/>
    <property type="evidence" value="ECO:0007669"/>
    <property type="project" value="InterPro"/>
</dbReference>
<dbReference type="PANTHER" id="PTHR15744:SF0">
    <property type="entry name" value="KH HOMOLOGY DOMAIN-CONTAINING PROTEIN 4"/>
    <property type="match status" value="1"/>
</dbReference>
<dbReference type="InterPro" id="IPR031121">
    <property type="entry name" value="RIK/BLOM7"/>
</dbReference>
<evidence type="ECO:0000313" key="8">
    <source>
        <dbReference type="Proteomes" id="UP000695007"/>
    </source>
</evidence>
<proteinExistence type="inferred from homology"/>
<sequence length="921" mass="100581">MKKAANAAIRINSLHMNKGKVKAMDGINKLMPSSNGGYKNTEMYTTEFEINETPPSARTLLTKGYIQDEINSFSGATVSTRGRFMTEQEKVRCPHERPLYLYIHGHSKHNIDLAVKKINDIIKTEHRSSLNRPSRFTNAPPPLMSLHSGVPSVEKICVGIENAPQGFDLRGRIIGAGGANLLYIRGETGATVTLRGRGSQFVDPALGSESPEPLHLCIEHPNHVALQNAKQLAINLIQTMQSELQSYIQQQPPPVQSQQVIQQPSIQQIQQAQFQTMNLGTLGQPNVVTIHQDMIQHPQSSVVSLPATILTATVAGAPGPGPGPLPPSGVHVPAPAGPLPPSDQPQEIQTFVPPPTVGQVQLIGPPPGMNQVQYQIHPGQPLQIQGMPPPGSQNSPQPMTQMYVMSQPPPQNFMSSSASINGAVSYVYSQPRPTTPSQNIIETVNVNLQQPPPSGPMNMNQQPPPPPPSLLHLHFPPPFPPNQPPPPISQTYQIQYQPVQTTVAQGQAQFVIQHGEHGAPPQQLQQNHEPPPQGMAPPPPPPPPQHMAPQFEGQPPPPQMQMHAPPPVSQGYMVPTSQAMSEHNQQPPLPPGSEMQHPQEGPVDQGMPPQPVPPPQMVPPPSVNQIQHSMNIITSVPPPSHPPPQAAPWLYQGQPLPQPPQGQMQVQMPPTSVPHHGVPPPEMQPQLQYHAQQVHYQNGQMQSQMHFAVQPPQPHFDQNSDIPDHHKGQGVKRRFSDVEGTPEPLIHQLNRPLTQRHGTGREGEQQQHMMHGPPGAGSSLPLGDRGGGGGKQLLMPPPYPDERRNMDQPFTGHNPGCEQPMNGEHGRNVGPPPGSHPLGLPPQTPWQAHFARFPPNRPPPMPRDNEQHHMSYHGAPPPPINLPPPQLRLVQGKYSKIKKKKEGKGPMGVDHLVKVRYQSIR</sequence>
<dbReference type="Pfam" id="PF22675">
    <property type="entry name" value="KH-I_KHDC4-BBP"/>
    <property type="match status" value="1"/>
</dbReference>
<feature type="compositionally biased region" description="Polar residues" evidence="5">
    <location>
        <begin position="575"/>
        <end position="586"/>
    </location>
</feature>
<dbReference type="InterPro" id="IPR047889">
    <property type="entry name" value="KHDC4_KH-I_second"/>
</dbReference>
<dbReference type="AlphaFoldDB" id="A0AAJ7DXU4"/>
<evidence type="ECO:0000256" key="1">
    <source>
        <dbReference type="ARBA" id="ARBA00006093"/>
    </source>
</evidence>
<dbReference type="CDD" id="cd22386">
    <property type="entry name" value="KH-I_KHDC4_rpt2"/>
    <property type="match status" value="1"/>
</dbReference>
<feature type="compositionally biased region" description="Pro residues" evidence="5">
    <location>
        <begin position="875"/>
        <end position="886"/>
    </location>
</feature>
<dbReference type="Gene3D" id="3.30.1370.10">
    <property type="entry name" value="K Homology domain, type 1"/>
    <property type="match status" value="2"/>
</dbReference>
<dbReference type="GeneID" id="105364198"/>
<gene>
    <name evidence="9" type="primary">LOC105364198</name>
</gene>
<accession>A0AAJ7DXU4</accession>
<dbReference type="InterPro" id="IPR055256">
    <property type="entry name" value="KH_1_KHDC4/BBP-like"/>
</dbReference>
<evidence type="ECO:0000256" key="4">
    <source>
        <dbReference type="ARBA" id="ARBA00045732"/>
    </source>
</evidence>
<dbReference type="Proteomes" id="UP000695007">
    <property type="component" value="Unplaced"/>
</dbReference>
<feature type="compositionally biased region" description="Pro residues" evidence="5">
    <location>
        <begin position="830"/>
        <end position="844"/>
    </location>
</feature>
<dbReference type="GO" id="GO:0005634">
    <property type="term" value="C:nucleus"/>
    <property type="evidence" value="ECO:0007669"/>
    <property type="project" value="InterPro"/>
</dbReference>
<feature type="compositionally biased region" description="Pro residues" evidence="5">
    <location>
        <begin position="554"/>
        <end position="568"/>
    </location>
</feature>
<dbReference type="SUPFAM" id="SSF54791">
    <property type="entry name" value="Eukaryotic type KH-domain (KH-domain type I)"/>
    <property type="match status" value="2"/>
</dbReference>
<feature type="region of interest" description="Disordered" evidence="5">
    <location>
        <begin position="633"/>
        <end position="652"/>
    </location>
</feature>
<feature type="region of interest" description="Disordered" evidence="5">
    <location>
        <begin position="711"/>
        <end position="886"/>
    </location>
</feature>
<feature type="compositionally biased region" description="Pro residues" evidence="5">
    <location>
        <begin position="636"/>
        <end position="646"/>
    </location>
</feature>
<evidence type="ECO:0000256" key="3">
    <source>
        <dbReference type="ARBA" id="ARBA00030267"/>
    </source>
</evidence>
<feature type="domain" description="ATP-dependent RNA helicase PRP5/DDX46/KHDC4 KH" evidence="7">
    <location>
        <begin position="46"/>
        <end position="125"/>
    </location>
</feature>
<feature type="region of interest" description="Disordered" evidence="5">
    <location>
        <begin position="448"/>
        <end position="490"/>
    </location>
</feature>
<feature type="compositionally biased region" description="Pro residues" evidence="5">
    <location>
        <begin position="462"/>
        <end position="488"/>
    </location>
</feature>
<dbReference type="CDD" id="cd22385">
    <property type="entry name" value="KH-I_KHDC4_rpt1"/>
    <property type="match status" value="1"/>
</dbReference>
<dbReference type="InterPro" id="IPR036612">
    <property type="entry name" value="KH_dom_type_1_sf"/>
</dbReference>
<dbReference type="PANTHER" id="PTHR15744">
    <property type="entry name" value="BLOM7"/>
    <property type="match status" value="1"/>
</dbReference>
<keyword evidence="8" id="KW-1185">Reference proteome</keyword>
<dbReference type="RefSeq" id="XP_011500384.1">
    <property type="nucleotide sequence ID" value="XM_011502082.1"/>
</dbReference>
<evidence type="ECO:0000256" key="5">
    <source>
        <dbReference type="SAM" id="MobiDB-lite"/>
    </source>
</evidence>
<feature type="compositionally biased region" description="Low complexity" evidence="5">
    <location>
        <begin position="772"/>
        <end position="783"/>
    </location>
</feature>
<comment type="similarity">
    <text evidence="1">Belongs to the KHDC4 family.</text>
</comment>
<dbReference type="Pfam" id="PF23469">
    <property type="entry name" value="KH_12"/>
    <property type="match status" value="1"/>
</dbReference>
<evidence type="ECO:0000259" key="7">
    <source>
        <dbReference type="Pfam" id="PF23469"/>
    </source>
</evidence>
<comment type="function">
    <text evidence="4">RNA-binding protein involved in pre-mRNA splicing. Interacts with the PRP19C/Prp19 complex/NTC/Nineteen complex which is part of the spliceosome. Involved in regulating splice site selection. Binds preferentially RNA with A/C rich sequences and poly-C stretches.</text>
</comment>
<feature type="compositionally biased region" description="Pro residues" evidence="5">
    <location>
        <begin position="529"/>
        <end position="546"/>
    </location>
</feature>
<name>A0AAJ7DXU4_9HYME</name>
<protein>
    <recommendedName>
        <fullName evidence="2">KH homology domain-containing protein 4</fullName>
    </recommendedName>
    <alternativeName>
        <fullName evidence="3">Brings lots of money 7</fullName>
    </alternativeName>
</protein>
<dbReference type="InterPro" id="IPR056149">
    <property type="entry name" value="PRP5/DDX46/KHDC4_KH"/>
</dbReference>
<feature type="region of interest" description="Disordered" evidence="5">
    <location>
        <begin position="518"/>
        <end position="623"/>
    </location>
</feature>
<feature type="compositionally biased region" description="Pro residues" evidence="5">
    <location>
        <begin position="608"/>
        <end position="622"/>
    </location>
</feature>
<evidence type="ECO:0000313" key="9">
    <source>
        <dbReference type="RefSeq" id="XP_011500384.1"/>
    </source>
</evidence>
<reference evidence="9" key="1">
    <citation type="submission" date="2025-08" db="UniProtKB">
        <authorList>
            <consortium name="RefSeq"/>
        </authorList>
    </citation>
    <scope>IDENTIFICATION</scope>
</reference>